<evidence type="ECO:0000256" key="7">
    <source>
        <dbReference type="ARBA" id="ARBA00022989"/>
    </source>
</evidence>
<evidence type="ECO:0000256" key="5">
    <source>
        <dbReference type="ARBA" id="ARBA00022692"/>
    </source>
</evidence>
<organism evidence="15 16">
    <name type="scientific">Litorivicinus lipolyticus</name>
    <dbReference type="NCBI Taxonomy" id="418701"/>
    <lineage>
        <taxon>Bacteria</taxon>
        <taxon>Pseudomonadati</taxon>
        <taxon>Pseudomonadota</taxon>
        <taxon>Gammaproteobacteria</taxon>
        <taxon>Oceanospirillales</taxon>
        <taxon>Litorivicinaceae</taxon>
        <taxon>Litorivicinus</taxon>
    </lineage>
</organism>
<dbReference type="GO" id="GO:0005886">
    <property type="term" value="C:plasma membrane"/>
    <property type="evidence" value="ECO:0007669"/>
    <property type="project" value="UniProtKB-SubCell"/>
</dbReference>
<dbReference type="InterPro" id="IPR009386">
    <property type="entry name" value="ZapG-like"/>
</dbReference>
<comment type="similarity">
    <text evidence="10">Belongs to the ZapG family.</text>
</comment>
<evidence type="ECO:0000313" key="16">
    <source>
        <dbReference type="Proteomes" id="UP000388235"/>
    </source>
</evidence>
<accession>A0A5Q2QG49</accession>
<evidence type="ECO:0000256" key="8">
    <source>
        <dbReference type="ARBA" id="ARBA00023136"/>
    </source>
</evidence>
<evidence type="ECO:0000313" key="15">
    <source>
        <dbReference type="EMBL" id="QGG80967.1"/>
    </source>
</evidence>
<keyword evidence="2" id="KW-1003">Cell membrane</keyword>
<evidence type="ECO:0000256" key="9">
    <source>
        <dbReference type="ARBA" id="ARBA00023306"/>
    </source>
</evidence>
<proteinExistence type="inferred from homology"/>
<sequence>MTTAYWFYLAAIGLVGCGIGFTWGRNTRPDLKARADLESRMQEADQRHTALQHQISDHFNETARLVNQLSSQYRAVHEHLAEGQRALMDPADIDPDSEIKALIEPPAPETLLADDAAQPRDYSETPGTLSEASQRGQTSAS</sequence>
<dbReference type="GO" id="GO:0008360">
    <property type="term" value="P:regulation of cell shape"/>
    <property type="evidence" value="ECO:0007669"/>
    <property type="project" value="UniProtKB-KW"/>
</dbReference>
<evidence type="ECO:0000256" key="3">
    <source>
        <dbReference type="ARBA" id="ARBA00022519"/>
    </source>
</evidence>
<keyword evidence="16" id="KW-1185">Reference proteome</keyword>
<dbReference type="EMBL" id="CP045871">
    <property type="protein sequence ID" value="QGG80967.1"/>
    <property type="molecule type" value="Genomic_DNA"/>
</dbReference>
<feature type="transmembrane region" description="Helical" evidence="14">
    <location>
        <begin position="6"/>
        <end position="24"/>
    </location>
</feature>
<dbReference type="GO" id="GO:0051301">
    <property type="term" value="P:cell division"/>
    <property type="evidence" value="ECO:0007669"/>
    <property type="project" value="UniProtKB-KW"/>
</dbReference>
<evidence type="ECO:0000256" key="6">
    <source>
        <dbReference type="ARBA" id="ARBA00022960"/>
    </source>
</evidence>
<evidence type="ECO:0000256" key="11">
    <source>
        <dbReference type="ARBA" id="ARBA00035703"/>
    </source>
</evidence>
<protein>
    <recommendedName>
        <fullName evidence="11">Z-ring associated protein G</fullName>
    </recommendedName>
    <alternativeName>
        <fullName evidence="12">Cell division protein ZapG</fullName>
    </alternativeName>
</protein>
<evidence type="ECO:0000256" key="12">
    <source>
        <dbReference type="ARBA" id="ARBA00035727"/>
    </source>
</evidence>
<keyword evidence="6" id="KW-0133">Cell shape</keyword>
<name>A0A5Q2QG49_9GAMM</name>
<dbReference type="AlphaFoldDB" id="A0A5Q2QG49"/>
<evidence type="ECO:0000256" key="1">
    <source>
        <dbReference type="ARBA" id="ARBA00004377"/>
    </source>
</evidence>
<keyword evidence="9" id="KW-0131">Cell cycle</keyword>
<dbReference type="PANTHER" id="PTHR39579:SF1">
    <property type="entry name" value="INNER MEMBRANE PROTEIN YHCB"/>
    <property type="match status" value="1"/>
</dbReference>
<keyword evidence="8 14" id="KW-0472">Membrane</keyword>
<gene>
    <name evidence="15" type="ORF">GH975_10455</name>
</gene>
<dbReference type="RefSeq" id="WP_153714470.1">
    <property type="nucleotide sequence ID" value="NZ_CP045871.1"/>
</dbReference>
<keyword evidence="3" id="KW-0997">Cell inner membrane</keyword>
<keyword evidence="4" id="KW-0132">Cell division</keyword>
<evidence type="ECO:0000256" key="14">
    <source>
        <dbReference type="SAM" id="Phobius"/>
    </source>
</evidence>
<feature type="compositionally biased region" description="Polar residues" evidence="13">
    <location>
        <begin position="125"/>
        <end position="141"/>
    </location>
</feature>
<keyword evidence="7 14" id="KW-1133">Transmembrane helix</keyword>
<comment type="subcellular location">
    <subcellularLocation>
        <location evidence="1">Cell inner membrane</location>
        <topology evidence="1">Single-pass membrane protein</topology>
    </subcellularLocation>
</comment>
<evidence type="ECO:0000256" key="13">
    <source>
        <dbReference type="SAM" id="MobiDB-lite"/>
    </source>
</evidence>
<evidence type="ECO:0000256" key="10">
    <source>
        <dbReference type="ARBA" id="ARBA00035657"/>
    </source>
</evidence>
<evidence type="ECO:0000256" key="2">
    <source>
        <dbReference type="ARBA" id="ARBA00022475"/>
    </source>
</evidence>
<evidence type="ECO:0000256" key="4">
    <source>
        <dbReference type="ARBA" id="ARBA00022618"/>
    </source>
</evidence>
<dbReference type="Proteomes" id="UP000388235">
    <property type="component" value="Chromosome"/>
</dbReference>
<dbReference type="KEGG" id="llp:GH975_10455"/>
<dbReference type="Pfam" id="PF06295">
    <property type="entry name" value="ZapG-like"/>
    <property type="match status" value="1"/>
</dbReference>
<feature type="region of interest" description="Disordered" evidence="13">
    <location>
        <begin position="104"/>
        <end position="141"/>
    </location>
</feature>
<dbReference type="OrthoDB" id="7068713at2"/>
<dbReference type="PANTHER" id="PTHR39579">
    <property type="entry name" value="INNER MEMBRANE PROTEIN YHCB"/>
    <property type="match status" value="1"/>
</dbReference>
<reference evidence="15 16" key="1">
    <citation type="submission" date="2019-11" db="EMBL/GenBank/DDBJ databases">
        <authorList>
            <person name="Khan S.A."/>
            <person name="Jeon C.O."/>
            <person name="Chun B.H."/>
        </authorList>
    </citation>
    <scope>NUCLEOTIDE SEQUENCE [LARGE SCALE GENOMIC DNA]</scope>
    <source>
        <strain evidence="15 16">IMCC 1097</strain>
    </source>
</reference>
<keyword evidence="5 14" id="KW-0812">Transmembrane</keyword>